<dbReference type="AlphaFoldDB" id="A0A150FB24"/>
<dbReference type="EMBL" id="LSBA01000005">
    <property type="protein sequence ID" value="KXZ22416.1"/>
    <property type="molecule type" value="Genomic_DNA"/>
</dbReference>
<gene>
    <name evidence="1" type="ORF">AXI58_10530</name>
</gene>
<sequence length="106" mass="12882">MRFHILEEKQMRDIGFTDHVKSKWYFVKTIQPNITFNLTINKNSLKGEIDVLDERYLQPYDYQYYMNVYTRKKLEFPHVTHEKVQELMASFIEKGIITEYTMGSYI</sequence>
<organism evidence="1 2">
    <name type="scientific">Bacillus nakamurai</name>
    <dbReference type="NCBI Taxonomy" id="1793963"/>
    <lineage>
        <taxon>Bacteria</taxon>
        <taxon>Bacillati</taxon>
        <taxon>Bacillota</taxon>
        <taxon>Bacilli</taxon>
        <taxon>Bacillales</taxon>
        <taxon>Bacillaceae</taxon>
        <taxon>Bacillus</taxon>
    </lineage>
</organism>
<evidence type="ECO:0000313" key="2">
    <source>
        <dbReference type="Proteomes" id="UP000075430"/>
    </source>
</evidence>
<dbReference type="Proteomes" id="UP000075430">
    <property type="component" value="Unassembled WGS sequence"/>
</dbReference>
<accession>A0A150FB24</accession>
<protein>
    <submittedName>
        <fullName evidence="1">Uncharacterized protein</fullName>
    </submittedName>
</protein>
<name>A0A150FB24_9BACI</name>
<keyword evidence="2" id="KW-1185">Reference proteome</keyword>
<reference evidence="2" key="1">
    <citation type="submission" date="2016-02" db="EMBL/GenBank/DDBJ databases">
        <authorList>
            <person name="Dunlap C."/>
        </authorList>
    </citation>
    <scope>NUCLEOTIDE SEQUENCE [LARGE SCALE GENOMIC DNA]</scope>
    <source>
        <strain evidence="2">NRRL B-41092</strain>
    </source>
</reference>
<dbReference type="OrthoDB" id="2919065at2"/>
<evidence type="ECO:0000313" key="1">
    <source>
        <dbReference type="EMBL" id="KXZ22416.1"/>
    </source>
</evidence>
<dbReference type="RefSeq" id="WP_061520759.1">
    <property type="nucleotide sequence ID" value="NZ_JARLZY010000019.1"/>
</dbReference>
<proteinExistence type="predicted"/>
<comment type="caution">
    <text evidence="1">The sequence shown here is derived from an EMBL/GenBank/DDBJ whole genome shotgun (WGS) entry which is preliminary data.</text>
</comment>